<evidence type="ECO:0000313" key="5">
    <source>
        <dbReference type="Proteomes" id="UP000625283"/>
    </source>
</evidence>
<dbReference type="Gene3D" id="2.60.120.1440">
    <property type="match status" value="1"/>
</dbReference>
<keyword evidence="1" id="KW-0812">Transmembrane</keyword>
<name>A0ABS1R5H9_9SPHI</name>
<dbReference type="PANTHER" id="PTHR30273">
    <property type="entry name" value="PERIPLASMIC SIGNAL SENSOR AND SIGMA FACTOR ACTIVATOR FECR-RELATED"/>
    <property type="match status" value="1"/>
</dbReference>
<dbReference type="InterPro" id="IPR032508">
    <property type="entry name" value="FecR_C"/>
</dbReference>
<gene>
    <name evidence="4" type="ORF">JKG61_13715</name>
</gene>
<dbReference type="EMBL" id="JAERTY010000007">
    <property type="protein sequence ID" value="MBL1409814.1"/>
    <property type="molecule type" value="Genomic_DNA"/>
</dbReference>
<sequence length="377" mass="41821">MNSTGMNRTQAQQLLDNYHQGKCSASELALLHRWYAAQGKRLEAAPDLPDPLAMERLLWQRIEQDIDGVDTLSTKVARFNWIRWLSVAASLLIVATFSVWYYSSSRIASPGVELHADIPAGSNRATFTLSDGHHVALSEAQGTLVSDGERFTYADGTSVLDVPSVQMATVTTPRSGQYQVVLPDGSHVWLNAASSIRYPTRFSKDVRRVELEGEAYFEVKKGQVPFVVSTAGPEIRVLGTAFNVMAYSDEPYTQTTLVEGSVRLTSSAGAIRELVPGMQAIADRQGIRVQEVDVVDYTSWKDGIITLEKQTLSQIFRQLGRWYDVEFVVERGVSLPSATLSGDVLRDLSLHALLQTLAQQTGLQFELNERRVIVRSR</sequence>
<evidence type="ECO:0000313" key="4">
    <source>
        <dbReference type="EMBL" id="MBL1409814.1"/>
    </source>
</evidence>
<protein>
    <submittedName>
        <fullName evidence="4">FecR domain-containing protein</fullName>
    </submittedName>
</protein>
<accession>A0ABS1R5H9</accession>
<dbReference type="PIRSF" id="PIRSF018266">
    <property type="entry name" value="FecR"/>
    <property type="match status" value="1"/>
</dbReference>
<feature type="domain" description="Protein FecR C-terminal" evidence="3">
    <location>
        <begin position="305"/>
        <end position="374"/>
    </location>
</feature>
<evidence type="ECO:0000259" key="2">
    <source>
        <dbReference type="Pfam" id="PF04773"/>
    </source>
</evidence>
<keyword evidence="1" id="KW-1133">Transmembrane helix</keyword>
<proteinExistence type="predicted"/>
<dbReference type="Proteomes" id="UP000625283">
    <property type="component" value="Unassembled WGS sequence"/>
</dbReference>
<dbReference type="RefSeq" id="WP_202103528.1">
    <property type="nucleotide sequence ID" value="NZ_JAERTY010000007.1"/>
</dbReference>
<evidence type="ECO:0000259" key="3">
    <source>
        <dbReference type="Pfam" id="PF16344"/>
    </source>
</evidence>
<keyword evidence="5" id="KW-1185">Reference proteome</keyword>
<dbReference type="InterPro" id="IPR012373">
    <property type="entry name" value="Ferrdict_sens_TM"/>
</dbReference>
<feature type="domain" description="FecR protein" evidence="2">
    <location>
        <begin position="169"/>
        <end position="263"/>
    </location>
</feature>
<dbReference type="Pfam" id="PF16344">
    <property type="entry name" value="FecR_C"/>
    <property type="match status" value="1"/>
</dbReference>
<dbReference type="PANTHER" id="PTHR30273:SF2">
    <property type="entry name" value="PROTEIN FECR"/>
    <property type="match status" value="1"/>
</dbReference>
<dbReference type="Pfam" id="PF04773">
    <property type="entry name" value="FecR"/>
    <property type="match status" value="1"/>
</dbReference>
<dbReference type="Gene3D" id="3.55.50.30">
    <property type="match status" value="1"/>
</dbReference>
<keyword evidence="1" id="KW-0472">Membrane</keyword>
<dbReference type="InterPro" id="IPR006860">
    <property type="entry name" value="FecR"/>
</dbReference>
<comment type="caution">
    <text evidence="4">The sequence shown here is derived from an EMBL/GenBank/DDBJ whole genome shotgun (WGS) entry which is preliminary data.</text>
</comment>
<feature type="transmembrane region" description="Helical" evidence="1">
    <location>
        <begin position="81"/>
        <end position="102"/>
    </location>
</feature>
<organism evidence="4 5">
    <name type="scientific">Sphingobacterium faecale</name>
    <dbReference type="NCBI Taxonomy" id="2803775"/>
    <lineage>
        <taxon>Bacteria</taxon>
        <taxon>Pseudomonadati</taxon>
        <taxon>Bacteroidota</taxon>
        <taxon>Sphingobacteriia</taxon>
        <taxon>Sphingobacteriales</taxon>
        <taxon>Sphingobacteriaceae</taxon>
        <taxon>Sphingobacterium</taxon>
    </lineage>
</organism>
<evidence type="ECO:0000256" key="1">
    <source>
        <dbReference type="SAM" id="Phobius"/>
    </source>
</evidence>
<reference evidence="4 5" key="1">
    <citation type="submission" date="2021-01" db="EMBL/GenBank/DDBJ databases">
        <title>C459-1 draft genome sequence.</title>
        <authorList>
            <person name="Zhang X.-F."/>
        </authorList>
    </citation>
    <scope>NUCLEOTIDE SEQUENCE [LARGE SCALE GENOMIC DNA]</scope>
    <source>
        <strain evidence="5">C459-1</strain>
    </source>
</reference>